<name>K6WPA3_9ACTN</name>
<proteinExistence type="predicted"/>
<dbReference type="OrthoDB" id="4375921at2"/>
<keyword evidence="1" id="KW-0472">Membrane</keyword>
<evidence type="ECO:0000256" key="2">
    <source>
        <dbReference type="SAM" id="SignalP"/>
    </source>
</evidence>
<dbReference type="RefSeq" id="WP_006339621.1">
    <property type="nucleotide sequence ID" value="NZ_BAHC01000247.1"/>
</dbReference>
<dbReference type="InterPro" id="IPR006311">
    <property type="entry name" value="TAT_signal"/>
</dbReference>
<accession>K6WPA3</accession>
<keyword evidence="2" id="KW-0732">Signal</keyword>
<evidence type="ECO:0000313" key="3">
    <source>
        <dbReference type="EMBL" id="GAB93957.1"/>
    </source>
</evidence>
<dbReference type="Proteomes" id="UP000008363">
    <property type="component" value="Unassembled WGS sequence"/>
</dbReference>
<protein>
    <recommendedName>
        <fullName evidence="5">Tissue inhibitor of metalloproteinase</fullName>
    </recommendedName>
</protein>
<evidence type="ECO:0008006" key="5">
    <source>
        <dbReference type="Google" id="ProtNLM"/>
    </source>
</evidence>
<feature type="transmembrane region" description="Helical" evidence="1">
    <location>
        <begin position="166"/>
        <end position="187"/>
    </location>
</feature>
<evidence type="ECO:0000256" key="1">
    <source>
        <dbReference type="SAM" id="Phobius"/>
    </source>
</evidence>
<keyword evidence="1" id="KW-1133">Transmembrane helix</keyword>
<dbReference type="SUPFAM" id="SSF50242">
    <property type="entry name" value="TIMP-like"/>
    <property type="match status" value="1"/>
</dbReference>
<dbReference type="InterPro" id="IPR008993">
    <property type="entry name" value="TIMP-like_OB-fold"/>
</dbReference>
<feature type="chain" id="PRO_5003895993" description="Tissue inhibitor of metalloproteinase" evidence="2">
    <location>
        <begin position="39"/>
        <end position="200"/>
    </location>
</feature>
<keyword evidence="1" id="KW-0812">Transmembrane</keyword>
<dbReference type="Gene3D" id="2.40.50.120">
    <property type="match status" value="1"/>
</dbReference>
<evidence type="ECO:0000313" key="4">
    <source>
        <dbReference type="Proteomes" id="UP000008363"/>
    </source>
</evidence>
<comment type="caution">
    <text evidence="3">The sequence shown here is derived from an EMBL/GenBank/DDBJ whole genome shotgun (WGS) entry which is preliminary data.</text>
</comment>
<reference evidence="3 4" key="1">
    <citation type="submission" date="2012-08" db="EMBL/GenBank/DDBJ databases">
        <title>Whole genome shotgun sequence of Gordonia rhizosphera NBRC 16068.</title>
        <authorList>
            <person name="Takarada H."/>
            <person name="Isaki S."/>
            <person name="Hosoyama A."/>
            <person name="Tsuchikane K."/>
            <person name="Katsumata H."/>
            <person name="Baba S."/>
            <person name="Ohji S."/>
            <person name="Yamazaki S."/>
            <person name="Fujita N."/>
        </authorList>
    </citation>
    <scope>NUCLEOTIDE SEQUENCE [LARGE SCALE GENOMIC DNA]</scope>
    <source>
        <strain evidence="3 4">NBRC 16068</strain>
    </source>
</reference>
<dbReference type="AlphaFoldDB" id="K6WPA3"/>
<gene>
    <name evidence="3" type="ORF">GORHZ_247_00960</name>
</gene>
<dbReference type="EMBL" id="BAHC01000247">
    <property type="protein sequence ID" value="GAB93957.1"/>
    <property type="molecule type" value="Genomic_DNA"/>
</dbReference>
<organism evidence="3 4">
    <name type="scientific">Gordonia rhizosphera NBRC 16068</name>
    <dbReference type="NCBI Taxonomy" id="1108045"/>
    <lineage>
        <taxon>Bacteria</taxon>
        <taxon>Bacillati</taxon>
        <taxon>Actinomycetota</taxon>
        <taxon>Actinomycetes</taxon>
        <taxon>Mycobacteriales</taxon>
        <taxon>Gordoniaceae</taxon>
        <taxon>Gordonia</taxon>
    </lineage>
</organism>
<feature type="signal peptide" evidence="2">
    <location>
        <begin position="1"/>
        <end position="38"/>
    </location>
</feature>
<keyword evidence="4" id="KW-1185">Reference proteome</keyword>
<sequence>MSTTTVPTRAARRTAIRLGLIVAVTLGLAVLSPGSACACTCAPRQAAAVVKDASAVILGTPVSRDEDGSVVRYRVEVTESYKQRVPQTITVITSSSSASCGVALEVGTQRLLVLGGAAEGVAAAEGEWSASLCDNSTTLSEDDVVRYAGASIEPYTGADDREPQPVVIGAFVAIAALIAIPGGIMWWRVRQRRARPSFDD</sequence>
<dbReference type="eggNOG" id="ENOG5030JF6">
    <property type="taxonomic scope" value="Bacteria"/>
</dbReference>
<dbReference type="PROSITE" id="PS51318">
    <property type="entry name" value="TAT"/>
    <property type="match status" value="1"/>
</dbReference>